<dbReference type="InterPro" id="IPR006660">
    <property type="entry name" value="Arsenate_reductase-like"/>
</dbReference>
<sequence>MLQIYHNSRCGKSRQCLVLMQNSNLEFEVIHYLTHPPSFNELSTVIEKLNIKPIALVRQKEKIWIEKYEDQKLDDKQIILAMISNPILIERPIVVKGNKAIIGRDLEKVSKFIA</sequence>
<dbReference type="RefSeq" id="WP_091256898.1">
    <property type="nucleotide sequence ID" value="NZ_FNDB01000005.1"/>
</dbReference>
<dbReference type="Proteomes" id="UP000199274">
    <property type="component" value="Unassembled WGS sequence"/>
</dbReference>
<evidence type="ECO:0000313" key="4">
    <source>
        <dbReference type="EMBL" id="SDH20350.1"/>
    </source>
</evidence>
<keyword evidence="5" id="KW-1185">Reference proteome</keyword>
<dbReference type="PANTHER" id="PTHR30041:SF4">
    <property type="entry name" value="ARSENATE REDUCTASE"/>
    <property type="match status" value="1"/>
</dbReference>
<dbReference type="InterPro" id="IPR006659">
    <property type="entry name" value="Arsenate_reductase"/>
</dbReference>
<evidence type="ECO:0000313" key="5">
    <source>
        <dbReference type="Proteomes" id="UP000199274"/>
    </source>
</evidence>
<reference evidence="5" key="1">
    <citation type="submission" date="2016-10" db="EMBL/GenBank/DDBJ databases">
        <authorList>
            <person name="Varghese N."/>
            <person name="Submissions S."/>
        </authorList>
    </citation>
    <scope>NUCLEOTIDE SEQUENCE [LARGE SCALE GENOMIC DNA]</scope>
    <source>
        <strain evidence="5">CGMCC 1.2747</strain>
    </source>
</reference>
<dbReference type="OrthoDB" id="9808142at2"/>
<proteinExistence type="inferred from homology"/>
<protein>
    <submittedName>
        <fullName evidence="4">Arsenate reductase</fullName>
    </submittedName>
</protein>
<evidence type="ECO:0000256" key="1">
    <source>
        <dbReference type="ARBA" id="ARBA00007198"/>
    </source>
</evidence>
<organism evidence="4 5">
    <name type="scientific">Flavobacterium omnivorum</name>
    <dbReference type="NCBI Taxonomy" id="178355"/>
    <lineage>
        <taxon>Bacteria</taxon>
        <taxon>Pseudomonadati</taxon>
        <taxon>Bacteroidota</taxon>
        <taxon>Flavobacteriia</taxon>
        <taxon>Flavobacteriales</taxon>
        <taxon>Flavobacteriaceae</taxon>
        <taxon>Flavobacterium</taxon>
    </lineage>
</organism>
<accession>A0A1G8AJ48</accession>
<name>A0A1G8AJ48_9FLAO</name>
<evidence type="ECO:0000256" key="3">
    <source>
        <dbReference type="PROSITE-ProRule" id="PRU01282"/>
    </source>
</evidence>
<keyword evidence="2" id="KW-0560">Oxidoreductase</keyword>
<dbReference type="AlphaFoldDB" id="A0A1G8AJ48"/>
<dbReference type="EMBL" id="FNDB01000005">
    <property type="protein sequence ID" value="SDH20350.1"/>
    <property type="molecule type" value="Genomic_DNA"/>
</dbReference>
<comment type="similarity">
    <text evidence="1 3">Belongs to the ArsC family.</text>
</comment>
<evidence type="ECO:0000256" key="2">
    <source>
        <dbReference type="ARBA" id="ARBA00023002"/>
    </source>
</evidence>
<dbReference type="STRING" id="178355.SAMN04488062_10523"/>
<dbReference type="PROSITE" id="PS51353">
    <property type="entry name" value="ARSC"/>
    <property type="match status" value="1"/>
</dbReference>
<dbReference type="PANTHER" id="PTHR30041">
    <property type="entry name" value="ARSENATE REDUCTASE"/>
    <property type="match status" value="1"/>
</dbReference>
<dbReference type="Gene3D" id="3.40.30.10">
    <property type="entry name" value="Glutaredoxin"/>
    <property type="match status" value="1"/>
</dbReference>
<gene>
    <name evidence="4" type="ORF">SAMN04488062_10523</name>
</gene>
<dbReference type="SUPFAM" id="SSF52833">
    <property type="entry name" value="Thioredoxin-like"/>
    <property type="match status" value="1"/>
</dbReference>
<dbReference type="Pfam" id="PF03960">
    <property type="entry name" value="ArsC"/>
    <property type="match status" value="1"/>
</dbReference>
<dbReference type="CDD" id="cd03034">
    <property type="entry name" value="ArsC_ArsC"/>
    <property type="match status" value="1"/>
</dbReference>
<dbReference type="InterPro" id="IPR036249">
    <property type="entry name" value="Thioredoxin-like_sf"/>
</dbReference>
<dbReference type="GO" id="GO:0008794">
    <property type="term" value="F:arsenate reductase (glutaredoxin) activity"/>
    <property type="evidence" value="ECO:0007669"/>
    <property type="project" value="InterPro"/>
</dbReference>